<evidence type="ECO:0000256" key="4">
    <source>
        <dbReference type="HAMAP-Rule" id="MF_00094"/>
    </source>
</evidence>
<dbReference type="Pfam" id="PF00472">
    <property type="entry name" value="RF-1"/>
    <property type="match status" value="1"/>
</dbReference>
<evidence type="ECO:0000256" key="1">
    <source>
        <dbReference type="ARBA" id="ARBA00010835"/>
    </source>
</evidence>
<sequence length="371" mass="42224">MINIEFKDLKNKIEELSARIKNAGALIRVGEKKEKLAKLEAEISKESFWNDSDNARQVSKEADAVKTELETFSALQKEMDDAVTYYEMALEENSETEMGEISSFLIKIENELKEIEFKIKLSDPADRLNAIMHIHAGAGGTESCDWAQMLLRMYTRWAENHGLKVKITDILPGEEAGVKSVSLMIEGLYAYGYLKSENGVHRLVRISPFDANSRRHTSFASCDVLPDIEDEIKIEIEEKDLEVDTFRSGGAGGQNVNKVETAVRIKHIPTGIVVACQIERSQLQNRQTAMKMLRAKLYQIEADKKRSEMEKHYGQKGDIAWGHQIRSYVFMPYQLVKDLRTGYETSQVQAVMDGDLDAFMQSYLDYMVNKK</sequence>
<keyword evidence="6" id="KW-0175">Coiled coil</keyword>
<dbReference type="Gene3D" id="3.30.70.1660">
    <property type="match status" value="1"/>
</dbReference>
<dbReference type="SUPFAM" id="SSF75620">
    <property type="entry name" value="Release factor"/>
    <property type="match status" value="1"/>
</dbReference>
<name>B2KAS5_ELUMP</name>
<dbReference type="FunFam" id="3.30.160.20:FF:000010">
    <property type="entry name" value="Peptide chain release factor 2"/>
    <property type="match status" value="1"/>
</dbReference>
<keyword evidence="3 4" id="KW-0648">Protein biosynthesis</keyword>
<reference evidence="8 9" key="1">
    <citation type="journal article" date="2009" name="Appl. Environ. Microbiol.">
        <title>Genomic analysis of 'Elusimicrobium minutum,' the first cultivated representative of the phylum 'Elusimicrobia' (formerly termite group 1).</title>
        <authorList>
            <person name="Herlemann D.P.R."/>
            <person name="Geissinger O."/>
            <person name="Ikeda-Ohtsubo W."/>
            <person name="Kunin V."/>
            <person name="Sun H."/>
            <person name="Lapidus A."/>
            <person name="Hugenholtz P."/>
            <person name="Brune A."/>
        </authorList>
    </citation>
    <scope>NUCLEOTIDE SEQUENCE [LARGE SCALE GENOMIC DNA]</scope>
    <source>
        <strain evidence="8 9">Pei191</strain>
    </source>
</reference>
<evidence type="ECO:0000256" key="5">
    <source>
        <dbReference type="NCBIfam" id="TIGR00020"/>
    </source>
</evidence>
<evidence type="ECO:0000256" key="3">
    <source>
        <dbReference type="ARBA" id="ARBA00022917"/>
    </source>
</evidence>
<organism evidence="8 9">
    <name type="scientific">Elusimicrobium minutum (strain Pei191)</name>
    <dbReference type="NCBI Taxonomy" id="445932"/>
    <lineage>
        <taxon>Bacteria</taxon>
        <taxon>Pseudomonadati</taxon>
        <taxon>Elusimicrobiota</taxon>
        <taxon>Elusimicrobia</taxon>
        <taxon>Elusimicrobiales</taxon>
        <taxon>Elusimicrobiaceae</taxon>
        <taxon>Elusimicrobium</taxon>
    </lineage>
</organism>
<keyword evidence="4" id="KW-0963">Cytoplasm</keyword>
<gene>
    <name evidence="4" type="primary">prfB</name>
    <name evidence="8" type="ordered locus">Emin_0054</name>
</gene>
<dbReference type="PANTHER" id="PTHR43116">
    <property type="entry name" value="PEPTIDE CHAIN RELEASE FACTOR 2"/>
    <property type="match status" value="1"/>
</dbReference>
<dbReference type="KEGG" id="emi:Emin_0054"/>
<feature type="domain" description="Prokaryotic-type class I peptide chain release factors" evidence="7">
    <location>
        <begin position="247"/>
        <end position="263"/>
    </location>
</feature>
<dbReference type="AlphaFoldDB" id="B2KAS5"/>
<evidence type="ECO:0000256" key="6">
    <source>
        <dbReference type="SAM" id="Coils"/>
    </source>
</evidence>
<dbReference type="InterPro" id="IPR004374">
    <property type="entry name" value="PrfB"/>
</dbReference>
<comment type="function">
    <text evidence="4">Peptide chain release factor 2 directs the termination of translation in response to the peptide chain termination codons UGA and UAA.</text>
</comment>
<dbReference type="STRING" id="445932.Emin_0054"/>
<feature type="modified residue" description="N5-methylglutamine" evidence="4">
    <location>
        <position position="254"/>
    </location>
</feature>
<comment type="subcellular location">
    <subcellularLocation>
        <location evidence="4">Cytoplasm</location>
    </subcellularLocation>
</comment>
<dbReference type="InterPro" id="IPR005139">
    <property type="entry name" value="PCRF"/>
</dbReference>
<dbReference type="Gene3D" id="3.30.160.20">
    <property type="match status" value="1"/>
</dbReference>
<evidence type="ECO:0000313" key="9">
    <source>
        <dbReference type="Proteomes" id="UP000001029"/>
    </source>
</evidence>
<dbReference type="Gene3D" id="1.20.58.410">
    <property type="entry name" value="Release factor"/>
    <property type="match status" value="1"/>
</dbReference>
<keyword evidence="9" id="KW-1185">Reference proteome</keyword>
<dbReference type="RefSeq" id="WP_012414236.1">
    <property type="nucleotide sequence ID" value="NC_010644.1"/>
</dbReference>
<dbReference type="GO" id="GO:0005737">
    <property type="term" value="C:cytoplasm"/>
    <property type="evidence" value="ECO:0007669"/>
    <property type="project" value="UniProtKB-SubCell"/>
</dbReference>
<feature type="coiled-coil region" evidence="6">
    <location>
        <begin position="6"/>
        <end position="42"/>
    </location>
</feature>
<dbReference type="InterPro" id="IPR045853">
    <property type="entry name" value="Pep_chain_release_fac_I_sf"/>
</dbReference>
<dbReference type="NCBIfam" id="TIGR00020">
    <property type="entry name" value="prfB"/>
    <property type="match status" value="1"/>
</dbReference>
<evidence type="ECO:0000256" key="2">
    <source>
        <dbReference type="ARBA" id="ARBA00022481"/>
    </source>
</evidence>
<dbReference type="SMART" id="SM00937">
    <property type="entry name" value="PCRF"/>
    <property type="match status" value="1"/>
</dbReference>
<dbReference type="PANTHER" id="PTHR43116:SF3">
    <property type="entry name" value="CLASS I PEPTIDE CHAIN RELEASE FACTOR"/>
    <property type="match status" value="1"/>
</dbReference>
<dbReference type="Proteomes" id="UP000001029">
    <property type="component" value="Chromosome"/>
</dbReference>
<keyword evidence="2 4" id="KW-0488">Methylation</keyword>
<accession>B2KAS5</accession>
<dbReference type="Pfam" id="PF03462">
    <property type="entry name" value="PCRF"/>
    <property type="match status" value="1"/>
</dbReference>
<dbReference type="OrthoDB" id="9806673at2"/>
<proteinExistence type="inferred from homology"/>
<comment type="similarity">
    <text evidence="1 4">Belongs to the prokaryotic/mitochondrial release factor family.</text>
</comment>
<comment type="PTM">
    <text evidence="4">Methylated by PrmC. Methylation increases the termination efficiency of RF2.</text>
</comment>
<protein>
    <recommendedName>
        <fullName evidence="4 5">Peptide chain release factor 2</fullName>
        <shortName evidence="4">RF-2</shortName>
    </recommendedName>
</protein>
<dbReference type="HAMAP" id="MF_00094">
    <property type="entry name" value="Rel_fac_2"/>
    <property type="match status" value="1"/>
</dbReference>
<dbReference type="EMBL" id="CP001055">
    <property type="protein sequence ID" value="ACC97621.1"/>
    <property type="molecule type" value="Genomic_DNA"/>
</dbReference>
<dbReference type="HOGENOM" id="CLU_036856_6_0_0"/>
<dbReference type="InterPro" id="IPR000352">
    <property type="entry name" value="Pep_chain_release_fac_I"/>
</dbReference>
<dbReference type="GO" id="GO:0016149">
    <property type="term" value="F:translation release factor activity, codon specific"/>
    <property type="evidence" value="ECO:0007669"/>
    <property type="project" value="UniProtKB-UniRule"/>
</dbReference>
<evidence type="ECO:0000259" key="7">
    <source>
        <dbReference type="PROSITE" id="PS00745"/>
    </source>
</evidence>
<dbReference type="PROSITE" id="PS00745">
    <property type="entry name" value="RF_PROK_I"/>
    <property type="match status" value="1"/>
</dbReference>
<evidence type="ECO:0000313" key="8">
    <source>
        <dbReference type="EMBL" id="ACC97621.1"/>
    </source>
</evidence>